<name>A0A074N3K2_9SPHN</name>
<reference evidence="1 2" key="1">
    <citation type="submission" date="2014-04" db="EMBL/GenBank/DDBJ databases">
        <title>A comprehensive comparison of genomes of Erythrobacter spp. Strains.</title>
        <authorList>
            <person name="Zheng Q."/>
        </authorList>
    </citation>
    <scope>NUCLEOTIDE SEQUENCE [LARGE SCALE GENOMIC DNA]</scope>
    <source>
        <strain evidence="1 2">DSM 8509</strain>
    </source>
</reference>
<evidence type="ECO:0000313" key="2">
    <source>
        <dbReference type="Proteomes" id="UP000027866"/>
    </source>
</evidence>
<protein>
    <submittedName>
        <fullName evidence="1">Uncharacterized protein</fullName>
    </submittedName>
</protein>
<comment type="caution">
    <text evidence="1">The sequence shown here is derived from an EMBL/GenBank/DDBJ whole genome shotgun (WGS) entry which is preliminary data.</text>
</comment>
<dbReference type="AlphaFoldDB" id="A0A074N3K2"/>
<dbReference type="Proteomes" id="UP000027866">
    <property type="component" value="Unassembled WGS sequence"/>
</dbReference>
<keyword evidence="2" id="KW-1185">Reference proteome</keyword>
<accession>A0A074N3K2</accession>
<dbReference type="KEGG" id="elq:Ga0102493_112762"/>
<sequence length="222" mass="24907">MRAVQPLGTKGSLKWMQLAASRKARSLEQSILSRVENASRIDWVSPLEGDDFAEYRDSAFLQVLGLPHLDGDLARFWPKGGPQWDALGKTDNGCALLVEAKAHIDEFCSPPSQASEASLERIKASLVWAAMQLGVARMDAERWHRQFYQYANRLAHLVWLRSLGVDAYLVTVDFCCDDEMNGPSSSEAWEAAYVAAEYALGIPKRHSHSRYILHVYPDVRSI</sequence>
<gene>
    <name evidence="1" type="ORF">EH32_06480</name>
</gene>
<proteinExistence type="predicted"/>
<evidence type="ECO:0000313" key="1">
    <source>
        <dbReference type="EMBL" id="KEO98748.1"/>
    </source>
</evidence>
<organism evidence="1 2">
    <name type="scientific">Erythrobacter litoralis</name>
    <dbReference type="NCBI Taxonomy" id="39960"/>
    <lineage>
        <taxon>Bacteria</taxon>
        <taxon>Pseudomonadati</taxon>
        <taxon>Pseudomonadota</taxon>
        <taxon>Alphaproteobacteria</taxon>
        <taxon>Sphingomonadales</taxon>
        <taxon>Erythrobacteraceae</taxon>
        <taxon>Erythrobacter/Porphyrobacter group</taxon>
        <taxon>Erythrobacter</taxon>
    </lineage>
</organism>
<dbReference type="PATRIC" id="fig|39960.10.peg.1858"/>
<dbReference type="EMBL" id="JMIX01000003">
    <property type="protein sequence ID" value="KEO98748.1"/>
    <property type="molecule type" value="Genomic_DNA"/>
</dbReference>